<dbReference type="Gene3D" id="3.30.200.20">
    <property type="entry name" value="Phosphorylase Kinase, domain 1"/>
    <property type="match status" value="1"/>
</dbReference>
<proteinExistence type="predicted"/>
<dbReference type="RefSeq" id="WP_349542359.1">
    <property type="nucleotide sequence ID" value="NZ_JAOALG010000001.1"/>
</dbReference>
<keyword evidence="3" id="KW-1185">Reference proteome</keyword>
<dbReference type="InterPro" id="IPR052898">
    <property type="entry name" value="ACAD10-like"/>
</dbReference>
<organism evidence="2 3">
    <name type="scientific">Paraburkholderia acidicola</name>
    <dbReference type="NCBI Taxonomy" id="1912599"/>
    <lineage>
        <taxon>Bacteria</taxon>
        <taxon>Pseudomonadati</taxon>
        <taxon>Pseudomonadota</taxon>
        <taxon>Betaproteobacteria</taxon>
        <taxon>Burkholderiales</taxon>
        <taxon>Burkholderiaceae</taxon>
        <taxon>Paraburkholderia</taxon>
    </lineage>
</organism>
<gene>
    <name evidence="2" type="ORF">N0A02_11760</name>
</gene>
<dbReference type="InterPro" id="IPR011009">
    <property type="entry name" value="Kinase-like_dom_sf"/>
</dbReference>
<dbReference type="PANTHER" id="PTHR47829">
    <property type="entry name" value="HYDROLASE, PUTATIVE (AFU_ORTHOLOGUE AFUA_1G12880)-RELATED"/>
    <property type="match status" value="1"/>
</dbReference>
<sequence>MITVLWNMRMRTTESAPEFNPNRLDAFLREAISDLEGPMTLERVSGGQSNPTFFVSFANRRLVLRKKPAGEILPSAHAVDREFRILNALAATDLPVPRTVLFHSEDDIVGTPFYLTERLDGRVFGDCSLPGMSPAERRAIYFSMAETMARLHKVDWEAIGLSDYGRPGNYFQRQIARWSKQWAMSKTRENPDIDRLLSWLPENIPDDETTTISHGDFRLGNLMFHPTEPRVIAVFDWELSTLGHPLADVAFNCTAWRTLPAEYGGIRGLDLDGLGIPTEKEYLGHYYRLAGRSTGVTPFHFAFAFLRWAVIFEGIAARAKSGIASADNASEVGLLGRAMAYRGIEAITGQVGNSF</sequence>
<dbReference type="EMBL" id="JAOALG010000001">
    <property type="protein sequence ID" value="MEQ5840100.1"/>
    <property type="molecule type" value="Genomic_DNA"/>
</dbReference>
<dbReference type="InterPro" id="IPR041726">
    <property type="entry name" value="ACAD10_11_N"/>
</dbReference>
<dbReference type="Gene3D" id="3.90.1200.10">
    <property type="match status" value="1"/>
</dbReference>
<dbReference type="PANTHER" id="PTHR47829:SF3">
    <property type="entry name" value="AMINOGLYCOSIDE PHOSPHOTRANSFERASE DOMAIN-CONTAINING PROTEIN"/>
    <property type="match status" value="1"/>
</dbReference>
<dbReference type="Pfam" id="PF01636">
    <property type="entry name" value="APH"/>
    <property type="match status" value="1"/>
</dbReference>
<dbReference type="CDD" id="cd05154">
    <property type="entry name" value="ACAD10_11_N-like"/>
    <property type="match status" value="1"/>
</dbReference>
<evidence type="ECO:0000313" key="3">
    <source>
        <dbReference type="Proteomes" id="UP001469089"/>
    </source>
</evidence>
<feature type="domain" description="Aminoglycoside phosphotransferase" evidence="1">
    <location>
        <begin position="40"/>
        <end position="257"/>
    </location>
</feature>
<comment type="caution">
    <text evidence="2">The sequence shown here is derived from an EMBL/GenBank/DDBJ whole genome shotgun (WGS) entry which is preliminary data.</text>
</comment>
<protein>
    <submittedName>
        <fullName evidence="2">Phosphotransferase family protein</fullName>
    </submittedName>
</protein>
<dbReference type="Proteomes" id="UP001469089">
    <property type="component" value="Unassembled WGS sequence"/>
</dbReference>
<evidence type="ECO:0000313" key="2">
    <source>
        <dbReference type="EMBL" id="MEQ5840100.1"/>
    </source>
</evidence>
<accession>A0ABV1LLD8</accession>
<reference evidence="2 3" key="1">
    <citation type="journal article" date="2024" name="Chem. Sci.">
        <title>Discovery of a lagriamide polyketide by integrated genome mining, isotopic labeling, and untargeted metabolomics.</title>
        <authorList>
            <person name="Fergusson C.H."/>
            <person name="Saulog J."/>
            <person name="Paulo B.S."/>
            <person name="Wilson D.M."/>
            <person name="Liu D.Y."/>
            <person name="Morehouse N.J."/>
            <person name="Waterworth S."/>
            <person name="Barkei J."/>
            <person name="Gray C.A."/>
            <person name="Kwan J.C."/>
            <person name="Eustaquio A.S."/>
            <person name="Linington R.G."/>
        </authorList>
    </citation>
    <scope>NUCLEOTIDE SEQUENCE [LARGE SCALE GENOMIC DNA]</scope>
    <source>
        <strain evidence="2 3">RL17-338-BIF-B</strain>
    </source>
</reference>
<name>A0ABV1LLD8_9BURK</name>
<evidence type="ECO:0000259" key="1">
    <source>
        <dbReference type="Pfam" id="PF01636"/>
    </source>
</evidence>
<dbReference type="SUPFAM" id="SSF56112">
    <property type="entry name" value="Protein kinase-like (PK-like)"/>
    <property type="match status" value="1"/>
</dbReference>
<dbReference type="InterPro" id="IPR002575">
    <property type="entry name" value="Aminoglycoside_PTrfase"/>
</dbReference>